<dbReference type="SUPFAM" id="SSF54826">
    <property type="entry name" value="Enolase N-terminal domain-like"/>
    <property type="match status" value="1"/>
</dbReference>
<dbReference type="InterPro" id="IPR036849">
    <property type="entry name" value="Enolase-like_C_sf"/>
</dbReference>
<comment type="cofactor">
    <cofactor evidence="15">
        <name>Mg(2+)</name>
        <dbReference type="ChEBI" id="CHEBI:18420"/>
    </cofactor>
    <text evidence="15">Mg(2+) is required for catalysis and for stabilizing the dimer.</text>
</comment>
<evidence type="ECO:0000313" key="19">
    <source>
        <dbReference type="Proteomes" id="UP000621492"/>
    </source>
</evidence>
<dbReference type="HAMAP" id="MF_00318">
    <property type="entry name" value="Enolase"/>
    <property type="match status" value="1"/>
</dbReference>
<protein>
    <recommendedName>
        <fullName evidence="4 12">Enolase</fullName>
        <ecNumber evidence="3 12">4.2.1.11</ecNumber>
    </recommendedName>
    <alternativeName>
        <fullName evidence="12">2-phospho-D-glycerate hydro-lyase</fullName>
    </alternativeName>
    <alternativeName>
        <fullName evidence="12">2-phosphoglycerate dehydratase</fullName>
    </alternativeName>
</protein>
<dbReference type="NCBIfam" id="TIGR01060">
    <property type="entry name" value="eno"/>
    <property type="match status" value="1"/>
</dbReference>
<feature type="binding site" evidence="14">
    <location>
        <position position="388"/>
    </location>
    <ligand>
        <name>substrate</name>
    </ligand>
</feature>
<dbReference type="GO" id="GO:0006096">
    <property type="term" value="P:glycolytic process"/>
    <property type="evidence" value="ECO:0007669"/>
    <property type="project" value="UniProtKB-UniRule"/>
</dbReference>
<dbReference type="Gene3D" id="3.20.20.120">
    <property type="entry name" value="Enolase-like C-terminal domain"/>
    <property type="match status" value="1"/>
</dbReference>
<comment type="catalytic activity">
    <reaction evidence="11">
        <text>(2R)-2-phosphoglycerate = phosphoenolpyruvate + H2O</text>
        <dbReference type="Rhea" id="RHEA:10164"/>
        <dbReference type="ChEBI" id="CHEBI:15377"/>
        <dbReference type="ChEBI" id="CHEBI:58289"/>
        <dbReference type="ChEBI" id="CHEBI:58702"/>
        <dbReference type="EC" id="4.2.1.11"/>
    </reaction>
    <physiologicalReaction direction="left-to-right" evidence="11">
        <dbReference type="Rhea" id="RHEA:10165"/>
    </physiologicalReaction>
</comment>
<evidence type="ECO:0000256" key="6">
    <source>
        <dbReference type="ARBA" id="ARBA00022525"/>
    </source>
</evidence>
<keyword evidence="8 12" id="KW-0460">Magnesium</keyword>
<evidence type="ECO:0000256" key="14">
    <source>
        <dbReference type="PIRSR" id="PIRSR001400-2"/>
    </source>
</evidence>
<dbReference type="InterPro" id="IPR029017">
    <property type="entry name" value="Enolase-like_N"/>
</dbReference>
<proteinExistence type="inferred from homology"/>
<evidence type="ECO:0000256" key="4">
    <source>
        <dbReference type="ARBA" id="ARBA00017068"/>
    </source>
</evidence>
<dbReference type="SMART" id="SM01193">
    <property type="entry name" value="Enolase_N"/>
    <property type="match status" value="1"/>
</dbReference>
<feature type="binding site" evidence="14">
    <location>
        <position position="164"/>
    </location>
    <ligand>
        <name>substrate</name>
    </ligand>
</feature>
<dbReference type="GO" id="GO:0005576">
    <property type="term" value="C:extracellular region"/>
    <property type="evidence" value="ECO:0007669"/>
    <property type="project" value="UniProtKB-SubCell"/>
</dbReference>
<feature type="domain" description="Enolase N-terminal" evidence="17">
    <location>
        <begin position="4"/>
        <end position="134"/>
    </location>
</feature>
<dbReference type="InterPro" id="IPR000941">
    <property type="entry name" value="Enolase"/>
</dbReference>
<reference evidence="18" key="1">
    <citation type="journal article" date="2014" name="Int. J. Syst. Evol. Microbiol.">
        <title>Complete genome sequence of Corynebacterium casei LMG S-19264T (=DSM 44701T), isolated from a smear-ripened cheese.</title>
        <authorList>
            <consortium name="US DOE Joint Genome Institute (JGI-PGF)"/>
            <person name="Walter F."/>
            <person name="Albersmeier A."/>
            <person name="Kalinowski J."/>
            <person name="Ruckert C."/>
        </authorList>
    </citation>
    <scope>NUCLEOTIDE SEQUENCE</scope>
    <source>
        <strain evidence="18">CGMCC 1.15454</strain>
    </source>
</reference>
<feature type="active site" description="Proton acceptor" evidence="12 13">
    <location>
        <position position="337"/>
    </location>
</feature>
<feature type="binding site" evidence="14">
    <location>
        <position position="312"/>
    </location>
    <ligand>
        <name>substrate</name>
    </ligand>
</feature>
<dbReference type="InterPro" id="IPR020811">
    <property type="entry name" value="Enolase_N"/>
</dbReference>
<dbReference type="SUPFAM" id="SSF51604">
    <property type="entry name" value="Enolase C-terminal domain-like"/>
    <property type="match status" value="1"/>
</dbReference>
<keyword evidence="5 12" id="KW-0963">Cytoplasm</keyword>
<dbReference type="EC" id="4.2.1.11" evidence="3 12"/>
<name>A0A9W5X4Q4_9BACI</name>
<feature type="binding site" evidence="12">
    <location>
        <position position="163"/>
    </location>
    <ligand>
        <name>(2R)-2-phosphoglycerate</name>
        <dbReference type="ChEBI" id="CHEBI:58289"/>
    </ligand>
</feature>
<dbReference type="PANTHER" id="PTHR11902">
    <property type="entry name" value="ENOLASE"/>
    <property type="match status" value="1"/>
</dbReference>
<dbReference type="PROSITE" id="PS00164">
    <property type="entry name" value="ENOLASE"/>
    <property type="match status" value="1"/>
</dbReference>
<feature type="binding site" evidence="12 15">
    <location>
        <position position="242"/>
    </location>
    <ligand>
        <name>Mg(2+)</name>
        <dbReference type="ChEBI" id="CHEBI:18420"/>
    </ligand>
</feature>
<feature type="binding site" evidence="14">
    <location>
        <begin position="364"/>
        <end position="367"/>
    </location>
    <ligand>
        <name>substrate</name>
    </ligand>
</feature>
<keyword evidence="7 12" id="KW-0479">Metal-binding</keyword>
<dbReference type="Pfam" id="PF03952">
    <property type="entry name" value="Enolase_N"/>
    <property type="match status" value="1"/>
</dbReference>
<dbReference type="Pfam" id="PF00113">
    <property type="entry name" value="Enolase_C"/>
    <property type="match status" value="1"/>
</dbReference>
<dbReference type="AlphaFoldDB" id="A0A9W5X4Q4"/>
<dbReference type="SFLD" id="SFLDG00178">
    <property type="entry name" value="enolase"/>
    <property type="match status" value="1"/>
</dbReference>
<dbReference type="FunFam" id="3.30.390.10:FF:000001">
    <property type="entry name" value="Enolase"/>
    <property type="match status" value="1"/>
</dbReference>
<evidence type="ECO:0000256" key="1">
    <source>
        <dbReference type="ARBA" id="ARBA00005031"/>
    </source>
</evidence>
<feature type="binding site" evidence="12 15">
    <location>
        <position position="285"/>
    </location>
    <ligand>
        <name>Mg(2+)</name>
        <dbReference type="ChEBI" id="CHEBI:18420"/>
    </ligand>
</feature>
<dbReference type="EMBL" id="BMJD01000006">
    <property type="protein sequence ID" value="GGB35938.1"/>
    <property type="molecule type" value="Genomic_DNA"/>
</dbReference>
<dbReference type="GO" id="GO:0009986">
    <property type="term" value="C:cell surface"/>
    <property type="evidence" value="ECO:0007669"/>
    <property type="project" value="UniProtKB-SubCell"/>
</dbReference>
<evidence type="ECO:0000256" key="5">
    <source>
        <dbReference type="ARBA" id="ARBA00022490"/>
    </source>
</evidence>
<sequence>MPYITDVYAREVLDSRGNPTVEVEVFTESGAFGSALVPSGASTGEHEAVELRDGDKDRYLGKGVLKAVQNVNEVIAPELIGLDVTRQNIIDRLMIELDGTENKGKLGANAILGVSMAVAHAAASYLEVPLYNYLGGFNANTLPTPMMNILNGGEHADNNVDIQEFMVMPVGAPTFQEAVRMGAEIFHSLKNVLKSKGYNTAVGDEGGFAPNLGSNEEALQTIVEAIEAAGYKPGEQVKLAMDVAASEMYEEGKYNLKGEGVVRTSEEMVDWYESLVEKYPIISIEDGLDENDWEGHKKLTDRLGGRIQLVGDDLFVTNTVRLAQGIEQGVGNSILVKVNQIGTLTETFEAIEMAKRAGYTAIISHRSGETEDATIADIAVATNAGQIKTGAPSRTDRVAKYNQLLRIEDELAGMGEYAGLTAFYNLKK</sequence>
<keyword evidence="10 12" id="KW-0456">Lyase</keyword>
<comment type="similarity">
    <text evidence="2 12">Belongs to the enolase family.</text>
</comment>
<dbReference type="FunFam" id="3.20.20.120:FF:000001">
    <property type="entry name" value="Enolase"/>
    <property type="match status" value="1"/>
</dbReference>
<comment type="pathway">
    <text evidence="1 12">Carbohydrate degradation; glycolysis; pyruvate from D-glyceraldehyde 3-phosphate: step 4/5.</text>
</comment>
<evidence type="ECO:0000256" key="8">
    <source>
        <dbReference type="ARBA" id="ARBA00022842"/>
    </source>
</evidence>
<gene>
    <name evidence="12 18" type="primary">eno</name>
    <name evidence="18" type="ORF">GCM10011409_11690</name>
</gene>
<dbReference type="InterPro" id="IPR020810">
    <property type="entry name" value="Enolase_C"/>
</dbReference>
<feature type="active site" description="Proton donor" evidence="12 13">
    <location>
        <position position="205"/>
    </location>
</feature>
<dbReference type="CDD" id="cd03313">
    <property type="entry name" value="enolase"/>
    <property type="match status" value="1"/>
</dbReference>
<comment type="caution">
    <text evidence="18">The sequence shown here is derived from an EMBL/GenBank/DDBJ whole genome shotgun (WGS) entry which is preliminary data.</text>
</comment>
<feature type="binding site" evidence="12">
    <location>
        <position position="337"/>
    </location>
    <ligand>
        <name>(2R)-2-phosphoglycerate</name>
        <dbReference type="ChEBI" id="CHEBI:58289"/>
    </ligand>
</feature>
<feature type="binding site" evidence="12">
    <location>
        <position position="366"/>
    </location>
    <ligand>
        <name>(2R)-2-phosphoglycerate</name>
        <dbReference type="ChEBI" id="CHEBI:58289"/>
    </ligand>
</feature>
<evidence type="ECO:0000313" key="18">
    <source>
        <dbReference type="EMBL" id="GGB35938.1"/>
    </source>
</evidence>
<evidence type="ECO:0000256" key="11">
    <source>
        <dbReference type="ARBA" id="ARBA00048951"/>
    </source>
</evidence>
<evidence type="ECO:0000256" key="3">
    <source>
        <dbReference type="ARBA" id="ARBA00012058"/>
    </source>
</evidence>
<feature type="binding site" evidence="14">
    <location>
        <position position="155"/>
    </location>
    <ligand>
        <name>substrate</name>
    </ligand>
</feature>
<evidence type="ECO:0000259" key="17">
    <source>
        <dbReference type="SMART" id="SM01193"/>
    </source>
</evidence>
<dbReference type="SFLD" id="SFLDF00002">
    <property type="entry name" value="enolase"/>
    <property type="match status" value="1"/>
</dbReference>
<evidence type="ECO:0000256" key="13">
    <source>
        <dbReference type="PIRSR" id="PIRSR001400-1"/>
    </source>
</evidence>
<dbReference type="PANTHER" id="PTHR11902:SF1">
    <property type="entry name" value="ENOLASE"/>
    <property type="match status" value="1"/>
</dbReference>
<evidence type="ECO:0000256" key="12">
    <source>
        <dbReference type="HAMAP-Rule" id="MF_00318"/>
    </source>
</evidence>
<dbReference type="SFLD" id="SFLDS00001">
    <property type="entry name" value="Enolase"/>
    <property type="match status" value="1"/>
</dbReference>
<keyword evidence="6 12" id="KW-0964">Secreted</keyword>
<accession>A0A9W5X4Q4</accession>
<dbReference type="Gene3D" id="3.30.390.10">
    <property type="entry name" value="Enolase-like, N-terminal domain"/>
    <property type="match status" value="1"/>
</dbReference>
<dbReference type="GO" id="GO:0000015">
    <property type="term" value="C:phosphopyruvate hydratase complex"/>
    <property type="evidence" value="ECO:0007669"/>
    <property type="project" value="InterPro"/>
</dbReference>
<dbReference type="GO" id="GO:0004634">
    <property type="term" value="F:phosphopyruvate hydratase activity"/>
    <property type="evidence" value="ECO:0007669"/>
    <property type="project" value="UniProtKB-UniRule"/>
</dbReference>
<keyword evidence="19" id="KW-1185">Reference proteome</keyword>
<feature type="binding site" evidence="14">
    <location>
        <position position="285"/>
    </location>
    <ligand>
        <name>substrate</name>
    </ligand>
</feature>
<dbReference type="PIRSF" id="PIRSF001400">
    <property type="entry name" value="Enolase"/>
    <property type="match status" value="1"/>
</dbReference>
<dbReference type="RefSeq" id="WP_188724785.1">
    <property type="nucleotide sequence ID" value="NZ_BMJD01000006.1"/>
</dbReference>
<comment type="function">
    <text evidence="12">Catalyzes the reversible conversion of 2-phosphoglycerate (2-PG) into phosphoenolpyruvate (PEP). It is essential for the degradation of carbohydrates via glycolysis.</text>
</comment>
<feature type="domain" description="Enolase C-terminal TIM barrel" evidence="16">
    <location>
        <begin position="139"/>
        <end position="425"/>
    </location>
</feature>
<dbReference type="Proteomes" id="UP000621492">
    <property type="component" value="Unassembled WGS sequence"/>
</dbReference>
<feature type="binding site" evidence="12">
    <location>
        <position position="388"/>
    </location>
    <ligand>
        <name>(2R)-2-phosphoglycerate</name>
        <dbReference type="ChEBI" id="CHEBI:58289"/>
    </ligand>
</feature>
<evidence type="ECO:0000256" key="10">
    <source>
        <dbReference type="ARBA" id="ARBA00023239"/>
    </source>
</evidence>
<feature type="binding site" evidence="12">
    <location>
        <position position="367"/>
    </location>
    <ligand>
        <name>(2R)-2-phosphoglycerate</name>
        <dbReference type="ChEBI" id="CHEBI:58289"/>
    </ligand>
</feature>
<evidence type="ECO:0000259" key="16">
    <source>
        <dbReference type="SMART" id="SM01192"/>
    </source>
</evidence>
<evidence type="ECO:0000256" key="7">
    <source>
        <dbReference type="ARBA" id="ARBA00022723"/>
    </source>
</evidence>
<reference evidence="18" key="2">
    <citation type="submission" date="2020-09" db="EMBL/GenBank/DDBJ databases">
        <authorList>
            <person name="Sun Q."/>
            <person name="Zhou Y."/>
        </authorList>
    </citation>
    <scope>NUCLEOTIDE SEQUENCE</scope>
    <source>
        <strain evidence="18">CGMCC 1.15454</strain>
    </source>
</reference>
<organism evidence="18 19">
    <name type="scientific">Lentibacillus populi</name>
    <dbReference type="NCBI Taxonomy" id="1827502"/>
    <lineage>
        <taxon>Bacteria</taxon>
        <taxon>Bacillati</taxon>
        <taxon>Bacillota</taxon>
        <taxon>Bacilli</taxon>
        <taxon>Bacillales</taxon>
        <taxon>Bacillaceae</taxon>
        <taxon>Lentibacillus</taxon>
    </lineage>
</organism>
<dbReference type="GO" id="GO:0000287">
    <property type="term" value="F:magnesium ion binding"/>
    <property type="evidence" value="ECO:0007669"/>
    <property type="project" value="UniProtKB-UniRule"/>
</dbReference>
<comment type="cofactor">
    <cofactor evidence="12">
        <name>Mg(2+)</name>
        <dbReference type="ChEBI" id="CHEBI:18420"/>
    </cofactor>
    <text evidence="12">Binds a second Mg(2+) ion via substrate during catalysis.</text>
</comment>
<feature type="binding site" evidence="12 15">
    <location>
        <position position="312"/>
    </location>
    <ligand>
        <name>Mg(2+)</name>
        <dbReference type="ChEBI" id="CHEBI:18420"/>
    </ligand>
</feature>
<dbReference type="PRINTS" id="PR00148">
    <property type="entry name" value="ENOLASE"/>
</dbReference>
<comment type="subcellular location">
    <subcellularLocation>
        <location evidence="12">Cytoplasm</location>
    </subcellularLocation>
    <subcellularLocation>
        <location evidence="12">Secreted</location>
    </subcellularLocation>
    <subcellularLocation>
        <location evidence="12">Cell surface</location>
    </subcellularLocation>
    <text evidence="12">Fractions of enolase are present in both the cytoplasm and on the cell surface.</text>
</comment>
<evidence type="ECO:0000256" key="15">
    <source>
        <dbReference type="PIRSR" id="PIRSR001400-3"/>
    </source>
</evidence>
<evidence type="ECO:0000256" key="9">
    <source>
        <dbReference type="ARBA" id="ARBA00023152"/>
    </source>
</evidence>
<dbReference type="InterPro" id="IPR020809">
    <property type="entry name" value="Enolase_CS"/>
</dbReference>
<evidence type="ECO:0000256" key="2">
    <source>
        <dbReference type="ARBA" id="ARBA00009604"/>
    </source>
</evidence>
<dbReference type="SMART" id="SM01192">
    <property type="entry name" value="Enolase_C"/>
    <property type="match status" value="1"/>
</dbReference>
<keyword evidence="9 12" id="KW-0324">Glycolysis</keyword>